<evidence type="ECO:0000256" key="1">
    <source>
        <dbReference type="SAM" id="MobiDB-lite"/>
    </source>
</evidence>
<name>A0A830CFU6_9LAMI</name>
<reference evidence="2" key="1">
    <citation type="submission" date="2020-07" db="EMBL/GenBank/DDBJ databases">
        <title>Ethylene signaling mediates host invasion by parasitic plants.</title>
        <authorList>
            <person name="Yoshida S."/>
        </authorList>
    </citation>
    <scope>NUCLEOTIDE SEQUENCE</scope>
    <source>
        <strain evidence="2">Okayama</strain>
    </source>
</reference>
<feature type="compositionally biased region" description="Polar residues" evidence="1">
    <location>
        <begin position="31"/>
        <end position="46"/>
    </location>
</feature>
<dbReference type="AlphaFoldDB" id="A0A830CFU6"/>
<protein>
    <submittedName>
        <fullName evidence="2">Ethylene-responsive transcription factor erf017</fullName>
    </submittedName>
</protein>
<keyword evidence="3" id="KW-1185">Reference proteome</keyword>
<gene>
    <name evidence="2" type="ORF">PHJA_001463400</name>
</gene>
<feature type="region of interest" description="Disordered" evidence="1">
    <location>
        <begin position="1"/>
        <end position="57"/>
    </location>
</feature>
<organism evidence="2 3">
    <name type="scientific">Phtheirospermum japonicum</name>
    <dbReference type="NCBI Taxonomy" id="374723"/>
    <lineage>
        <taxon>Eukaryota</taxon>
        <taxon>Viridiplantae</taxon>
        <taxon>Streptophyta</taxon>
        <taxon>Embryophyta</taxon>
        <taxon>Tracheophyta</taxon>
        <taxon>Spermatophyta</taxon>
        <taxon>Magnoliopsida</taxon>
        <taxon>eudicotyledons</taxon>
        <taxon>Gunneridae</taxon>
        <taxon>Pentapetalae</taxon>
        <taxon>asterids</taxon>
        <taxon>lamiids</taxon>
        <taxon>Lamiales</taxon>
        <taxon>Orobanchaceae</taxon>
        <taxon>Orobanchaceae incertae sedis</taxon>
        <taxon>Phtheirospermum</taxon>
    </lineage>
</organism>
<sequence>MSLRYASPTAGSGYGSARTTPRRRRLGLSTPPCSASAGLTPSSTSPKIPRESQAARG</sequence>
<dbReference type="EMBL" id="BMAC01000304">
    <property type="protein sequence ID" value="GFP93191.1"/>
    <property type="molecule type" value="Genomic_DNA"/>
</dbReference>
<evidence type="ECO:0000313" key="3">
    <source>
        <dbReference type="Proteomes" id="UP000653305"/>
    </source>
</evidence>
<proteinExistence type="predicted"/>
<accession>A0A830CFU6</accession>
<dbReference type="Proteomes" id="UP000653305">
    <property type="component" value="Unassembled WGS sequence"/>
</dbReference>
<evidence type="ECO:0000313" key="2">
    <source>
        <dbReference type="EMBL" id="GFP93191.1"/>
    </source>
</evidence>
<comment type="caution">
    <text evidence="2">The sequence shown here is derived from an EMBL/GenBank/DDBJ whole genome shotgun (WGS) entry which is preliminary data.</text>
</comment>